<organism evidence="1 2">
    <name type="scientific">Streptomyces clavifer</name>
    <dbReference type="NCBI Taxonomy" id="68188"/>
    <lineage>
        <taxon>Bacteria</taxon>
        <taxon>Bacillati</taxon>
        <taxon>Actinomycetota</taxon>
        <taxon>Actinomycetes</taxon>
        <taxon>Kitasatosporales</taxon>
        <taxon>Streptomycetaceae</taxon>
        <taxon>Streptomyces</taxon>
    </lineage>
</organism>
<reference evidence="1 2" key="1">
    <citation type="submission" date="2021-03" db="EMBL/GenBank/DDBJ databases">
        <title>Sequencing the genomes of 1000 actinobacteria strains.</title>
        <authorList>
            <person name="Klenk H.-P."/>
        </authorList>
    </citation>
    <scope>NUCLEOTIDE SEQUENCE [LARGE SCALE GENOMIC DNA]</scope>
    <source>
        <strain evidence="1 2">DSM 40843</strain>
    </source>
</reference>
<comment type="caution">
    <text evidence="1">The sequence shown here is derived from an EMBL/GenBank/DDBJ whole genome shotgun (WGS) entry which is preliminary data.</text>
</comment>
<proteinExistence type="predicted"/>
<dbReference type="InterPro" id="IPR019587">
    <property type="entry name" value="Polyketide_cyclase/dehydratase"/>
</dbReference>
<accession>A0ABS4VJ28</accession>
<evidence type="ECO:0000313" key="2">
    <source>
        <dbReference type="Proteomes" id="UP001519311"/>
    </source>
</evidence>
<keyword evidence="2" id="KW-1185">Reference proteome</keyword>
<dbReference type="Gene3D" id="3.30.530.20">
    <property type="match status" value="1"/>
</dbReference>
<dbReference type="SUPFAM" id="SSF55961">
    <property type="entry name" value="Bet v1-like"/>
    <property type="match status" value="1"/>
</dbReference>
<name>A0ABS4VJ28_9ACTN</name>
<dbReference type="Pfam" id="PF10604">
    <property type="entry name" value="Polyketide_cyc2"/>
    <property type="match status" value="1"/>
</dbReference>
<sequence length="147" mass="16114">MAQFEATVEIDRPVAEVFAFLADGENDRKFSPRVQDISKSPSGPTAVGTVFRSTVKDAGMTTRREFRISELVAPSRIRWNELSTNLVTAREGGYDLEPLADGRTKVRIFNDLEGHRLGKLLVGLAVKAARKDAPAFGRRIKAAVEAA</sequence>
<dbReference type="EMBL" id="JAGINS010000002">
    <property type="protein sequence ID" value="MBP2363758.1"/>
    <property type="molecule type" value="Genomic_DNA"/>
</dbReference>
<dbReference type="GeneID" id="97346814"/>
<dbReference type="InterPro" id="IPR023393">
    <property type="entry name" value="START-like_dom_sf"/>
</dbReference>
<evidence type="ECO:0000313" key="1">
    <source>
        <dbReference type="EMBL" id="MBP2363758.1"/>
    </source>
</evidence>
<protein>
    <submittedName>
        <fullName evidence="1">Uncharacterized protein YndB with AHSA1/START domain</fullName>
    </submittedName>
</protein>
<gene>
    <name evidence="1" type="ORF">JOF59_006250</name>
</gene>
<dbReference type="RefSeq" id="WP_124280160.1">
    <property type="nucleotide sequence ID" value="NZ_BMWJ01000017.1"/>
</dbReference>
<dbReference type="Proteomes" id="UP001519311">
    <property type="component" value="Unassembled WGS sequence"/>
</dbReference>